<comment type="subcellular location">
    <subcellularLocation>
        <location evidence="1">Cytoplasm</location>
        <location evidence="1">Cytoskeleton</location>
    </subcellularLocation>
</comment>
<dbReference type="GO" id="GO:0005819">
    <property type="term" value="C:spindle"/>
    <property type="evidence" value="ECO:0007669"/>
    <property type="project" value="TreeGrafter"/>
</dbReference>
<evidence type="ECO:0000256" key="6">
    <source>
        <dbReference type="SAM" id="MobiDB-lite"/>
    </source>
</evidence>
<dbReference type="Gene3D" id="1.20.58.1520">
    <property type="match status" value="1"/>
</dbReference>
<dbReference type="GO" id="GO:0005874">
    <property type="term" value="C:microtubule"/>
    <property type="evidence" value="ECO:0007669"/>
    <property type="project" value="UniProtKB-KW"/>
</dbReference>
<keyword evidence="8" id="KW-1185">Reference proteome</keyword>
<dbReference type="GO" id="GO:0000226">
    <property type="term" value="P:microtubule cytoskeleton organization"/>
    <property type="evidence" value="ECO:0007669"/>
    <property type="project" value="InterPro"/>
</dbReference>
<evidence type="ECO:0000256" key="3">
    <source>
        <dbReference type="ARBA" id="ARBA00022701"/>
    </source>
</evidence>
<keyword evidence="5" id="KW-0175">Coiled coil</keyword>
<dbReference type="AlphaFoldDB" id="A0AAV3QZX6"/>
<dbReference type="PANTHER" id="PTHR19321:SF4">
    <property type="entry name" value="65-KDA MICROTUBULE-ASSOCIATED PROTEIN 5"/>
    <property type="match status" value="1"/>
</dbReference>
<feature type="coiled-coil region" evidence="5">
    <location>
        <begin position="57"/>
        <end position="84"/>
    </location>
</feature>
<dbReference type="PANTHER" id="PTHR19321">
    <property type="entry name" value="PROTEIN REGULATOR OF CYTOKINESIS 1 PRC1-RELATED"/>
    <property type="match status" value="1"/>
</dbReference>
<evidence type="ECO:0000256" key="5">
    <source>
        <dbReference type="SAM" id="Coils"/>
    </source>
</evidence>
<evidence type="ECO:0000313" key="7">
    <source>
        <dbReference type="EMBL" id="GAA0168377.1"/>
    </source>
</evidence>
<dbReference type="Proteomes" id="UP001454036">
    <property type="component" value="Unassembled WGS sequence"/>
</dbReference>
<evidence type="ECO:0000256" key="4">
    <source>
        <dbReference type="ARBA" id="ARBA00023212"/>
    </source>
</evidence>
<dbReference type="GO" id="GO:0005737">
    <property type="term" value="C:cytoplasm"/>
    <property type="evidence" value="ECO:0007669"/>
    <property type="project" value="TreeGrafter"/>
</dbReference>
<dbReference type="GO" id="GO:0008017">
    <property type="term" value="F:microtubule binding"/>
    <property type="evidence" value="ECO:0007669"/>
    <property type="project" value="InterPro"/>
</dbReference>
<keyword evidence="3" id="KW-0493">Microtubule</keyword>
<comment type="similarity">
    <text evidence="2">Belongs to the MAP65/ASE1 family.</text>
</comment>
<dbReference type="Pfam" id="PF03999">
    <property type="entry name" value="MAP65_ASE1"/>
    <property type="match status" value="1"/>
</dbReference>
<evidence type="ECO:0000313" key="8">
    <source>
        <dbReference type="Proteomes" id="UP001454036"/>
    </source>
</evidence>
<keyword evidence="4" id="KW-0963">Cytoplasm</keyword>
<reference evidence="7 8" key="1">
    <citation type="submission" date="2024-01" db="EMBL/GenBank/DDBJ databases">
        <title>The complete chloroplast genome sequence of Lithospermum erythrorhizon: insights into the phylogenetic relationship among Boraginaceae species and the maternal lineages of purple gromwells.</title>
        <authorList>
            <person name="Okada T."/>
            <person name="Watanabe K."/>
        </authorList>
    </citation>
    <scope>NUCLEOTIDE SEQUENCE [LARGE SCALE GENOMIC DNA]</scope>
</reference>
<feature type="region of interest" description="Disordered" evidence="6">
    <location>
        <begin position="506"/>
        <end position="550"/>
    </location>
</feature>
<keyword evidence="4" id="KW-0206">Cytoskeleton</keyword>
<dbReference type="InterPro" id="IPR007145">
    <property type="entry name" value="MAP65_Ase1_PRC1"/>
</dbReference>
<comment type="caution">
    <text evidence="7">The sequence shown here is derived from an EMBL/GenBank/DDBJ whole genome shotgun (WGS) entry which is preliminary data.</text>
</comment>
<protein>
    <submittedName>
        <fullName evidence="7">Non-motor microtubule binding protein</fullName>
    </submittedName>
</protein>
<organism evidence="7 8">
    <name type="scientific">Lithospermum erythrorhizon</name>
    <name type="common">Purple gromwell</name>
    <name type="synonym">Lithospermum officinale var. erythrorhizon</name>
    <dbReference type="NCBI Taxonomy" id="34254"/>
    <lineage>
        <taxon>Eukaryota</taxon>
        <taxon>Viridiplantae</taxon>
        <taxon>Streptophyta</taxon>
        <taxon>Embryophyta</taxon>
        <taxon>Tracheophyta</taxon>
        <taxon>Spermatophyta</taxon>
        <taxon>Magnoliopsida</taxon>
        <taxon>eudicotyledons</taxon>
        <taxon>Gunneridae</taxon>
        <taxon>Pentapetalae</taxon>
        <taxon>asterids</taxon>
        <taxon>lamiids</taxon>
        <taxon>Boraginales</taxon>
        <taxon>Boraginaceae</taxon>
        <taxon>Boraginoideae</taxon>
        <taxon>Lithospermeae</taxon>
        <taxon>Lithospermum</taxon>
    </lineage>
</organism>
<name>A0AAV3QZX6_LITER</name>
<gene>
    <name evidence="7" type="ORF">LIER_23106</name>
</gene>
<dbReference type="EMBL" id="BAABME010006449">
    <property type="protein sequence ID" value="GAA0168377.1"/>
    <property type="molecule type" value="Genomic_DNA"/>
</dbReference>
<feature type="compositionally biased region" description="Polar residues" evidence="6">
    <location>
        <begin position="512"/>
        <end position="529"/>
    </location>
</feature>
<sequence length="569" mass="64912">MASSSPLSLSKASTTTCYSLLRQLQEIWDEIGESGTERDKMLYQLEQECLGIYKRKVDETRKQKADLNQSLAKVEAEIVQIIAALGDGDSLPRYEPPTGTLKQKMSTISPVLKKLRLIKQNRINEFLELEMQIAQIRNDISDNNQSVSPGGLHIDESNLTIKSLGELKFRFKELVSEKNLRLQKVNSCALEIHELSVIMSLNFKMIMAEIHPKLVDAPDSRSSCVGNETLTRLTSKLNTLREDKHQRLQKLKELGTMLTVLWNIMDTPPEERKEFDHVTCFLSSSEDEVLSDGCLASSVIEQTEAEVERLKALKSSKMKELIIKRQDELEEIYRMVHIDLDSENERKILISLIDSGNVNLSDLLSRMDEKIATVREVAQNRKDILDKVEKWEHAAVEESWLDDYEQDQNRYSAVKGAHKNLKRAEKARLIVNKIPSLVENLILKVKAWEMEKGMPFLYNKASLLQTLEEFNVSRREKEEGKRKSREQKRLQEQLAMEQEAIYGSKPTMKKPLNQSTSGNTNYGTPTNRRIMTPSRHAISGGKERKDSGKFGNVVPVVNYVALPKDDPKG</sequence>
<proteinExistence type="inferred from homology"/>
<evidence type="ECO:0000256" key="1">
    <source>
        <dbReference type="ARBA" id="ARBA00004245"/>
    </source>
</evidence>
<accession>A0AAV3QZX6</accession>
<evidence type="ECO:0000256" key="2">
    <source>
        <dbReference type="ARBA" id="ARBA00006187"/>
    </source>
</evidence>